<proteinExistence type="predicted"/>
<dbReference type="InterPro" id="IPR021139">
    <property type="entry name" value="NYN"/>
</dbReference>
<evidence type="ECO:0000259" key="2">
    <source>
        <dbReference type="Pfam" id="PF14418"/>
    </source>
</evidence>
<dbReference type="EMBL" id="KZ305046">
    <property type="protein sequence ID" value="PIA37937.1"/>
    <property type="molecule type" value="Genomic_DNA"/>
</dbReference>
<keyword evidence="5" id="KW-1185">Reference proteome</keyword>
<dbReference type="PANTHER" id="PTHR14379">
    <property type="entry name" value="LIMKAIN B LKAP"/>
    <property type="match status" value="1"/>
</dbReference>
<organism evidence="4 5">
    <name type="scientific">Aquilegia coerulea</name>
    <name type="common">Rocky mountain columbine</name>
    <dbReference type="NCBI Taxonomy" id="218851"/>
    <lineage>
        <taxon>Eukaryota</taxon>
        <taxon>Viridiplantae</taxon>
        <taxon>Streptophyta</taxon>
        <taxon>Embryophyta</taxon>
        <taxon>Tracheophyta</taxon>
        <taxon>Spermatophyta</taxon>
        <taxon>Magnoliopsida</taxon>
        <taxon>Ranunculales</taxon>
        <taxon>Ranunculaceae</taxon>
        <taxon>Thalictroideae</taxon>
        <taxon>Aquilegia</taxon>
    </lineage>
</organism>
<evidence type="ECO:0000259" key="3">
    <source>
        <dbReference type="Pfam" id="PF24620"/>
    </source>
</evidence>
<feature type="domain" description="OST-HTH associated" evidence="2">
    <location>
        <begin position="511"/>
        <end position="560"/>
    </location>
</feature>
<dbReference type="GO" id="GO:0010468">
    <property type="term" value="P:regulation of gene expression"/>
    <property type="evidence" value="ECO:0007669"/>
    <property type="project" value="InterPro"/>
</dbReference>
<dbReference type="InterPro" id="IPR056042">
    <property type="entry name" value="DUF7625"/>
</dbReference>
<protein>
    <recommendedName>
        <fullName evidence="6">NYN domain-containing protein</fullName>
    </recommendedName>
</protein>
<dbReference type="Pfam" id="PF01936">
    <property type="entry name" value="NYN"/>
    <property type="match status" value="1"/>
</dbReference>
<dbReference type="CDD" id="cd10910">
    <property type="entry name" value="PIN_limkain_b1_N_like"/>
    <property type="match status" value="1"/>
</dbReference>
<evidence type="ECO:0000259" key="1">
    <source>
        <dbReference type="Pfam" id="PF01936"/>
    </source>
</evidence>
<dbReference type="PANTHER" id="PTHR14379:SF7">
    <property type="entry name" value="ENDONUCLEASE OR GLYCOSYL HYDROLASE-RELATED"/>
    <property type="match status" value="1"/>
</dbReference>
<reference evidence="4 5" key="1">
    <citation type="submission" date="2017-09" db="EMBL/GenBank/DDBJ databases">
        <title>WGS assembly of Aquilegia coerulea Goldsmith.</title>
        <authorList>
            <person name="Hodges S."/>
            <person name="Kramer E."/>
            <person name="Nordborg M."/>
            <person name="Tomkins J."/>
            <person name="Borevitz J."/>
            <person name="Derieg N."/>
            <person name="Yan J."/>
            <person name="Mihaltcheva S."/>
            <person name="Hayes R.D."/>
            <person name="Rokhsar D."/>
        </authorList>
    </citation>
    <scope>NUCLEOTIDE SEQUENCE [LARGE SCALE GENOMIC DNA]</scope>
    <source>
        <strain evidence="5">cv. Goldsmith</strain>
    </source>
</reference>
<dbReference type="Proteomes" id="UP000230069">
    <property type="component" value="Unassembled WGS sequence"/>
</dbReference>
<feature type="domain" description="DUF7625" evidence="3">
    <location>
        <begin position="390"/>
        <end position="483"/>
    </location>
</feature>
<name>A0A2G5D404_AQUCA</name>
<sequence length="575" mass="63318">MESGIYRKAKTSVWWDMDKCRVPLSLPDEDGSFDVNTIIHNITSSLLNNDYGGPITIFAYGDIQQIPMSVQQALSNSTTSITLNHVSSSLPQGASINKILVDMLFWAVDNPAPANYLLISGDSEFSYALYQLRMRRYNILLAQPQSASAALVAAAKSVWLWTSILAGGPPLSSRELSQFCYFNKIAVCNMSKASVSESEQISQSVAIHPESSHLRNHKIYGNGDGIRSQSNVSTDQLCSQTPIKHYIAPHDFFTSSKRGISSSGSVCNPNSSLKEKNGLEVGSVQSNLPVQPNFAPDSFFRRASPTHDLDAMPSIPNGPTAISHTRTNIISIGHTENTDHPSFNKTNGVSKQNSSLDTLAIESFDQYHHYGSEIPHETTDPFCTSGVWGTPGCPEPSEYVKGLIGIVLLALHTLKSEKITPTEANITDCIRYGDLMYRNTDVRNALKYGIEHQMIVRHGVGALEMFLGKNWRIWNCVNPMGGNPNQYSKGMWDEVRNFLASHDGQFKLMASESRYEAAMVLKNLCLSFLSLGDVIQILNIIINIKKWIVVHPSGWQPISIPIAEITTDGSDTVSI</sequence>
<evidence type="ECO:0008006" key="6">
    <source>
        <dbReference type="Google" id="ProtNLM"/>
    </source>
</evidence>
<dbReference type="Pfam" id="PF14418">
    <property type="entry name" value="OHA"/>
    <property type="match status" value="1"/>
</dbReference>
<accession>A0A2G5D404</accession>
<gene>
    <name evidence="4" type="ORF">AQUCO_02900056v1</name>
</gene>
<evidence type="ECO:0000313" key="5">
    <source>
        <dbReference type="Proteomes" id="UP000230069"/>
    </source>
</evidence>
<dbReference type="GO" id="GO:0005777">
    <property type="term" value="C:peroxisome"/>
    <property type="evidence" value="ECO:0007669"/>
    <property type="project" value="InterPro"/>
</dbReference>
<dbReference type="AlphaFoldDB" id="A0A2G5D404"/>
<dbReference type="InterPro" id="IPR025677">
    <property type="entry name" value="OST-HTH-assoc_dom"/>
</dbReference>
<dbReference type="OrthoDB" id="549353at2759"/>
<dbReference type="Pfam" id="PF24620">
    <property type="entry name" value="DUF7625"/>
    <property type="match status" value="1"/>
</dbReference>
<dbReference type="InterPro" id="IPR024768">
    <property type="entry name" value="Marf1"/>
</dbReference>
<evidence type="ECO:0000313" key="4">
    <source>
        <dbReference type="EMBL" id="PIA37937.1"/>
    </source>
</evidence>
<dbReference type="InParanoid" id="A0A2G5D404"/>
<dbReference type="GO" id="GO:0004540">
    <property type="term" value="F:RNA nuclease activity"/>
    <property type="evidence" value="ECO:0007669"/>
    <property type="project" value="InterPro"/>
</dbReference>
<feature type="domain" description="NYN" evidence="1">
    <location>
        <begin position="10"/>
        <end position="156"/>
    </location>
</feature>
<dbReference type="STRING" id="218851.A0A2G5D404"/>